<dbReference type="InterPro" id="IPR020565">
    <property type="entry name" value="ImidazoleglycerP_deHydtase_CS"/>
</dbReference>
<evidence type="ECO:0000256" key="6">
    <source>
        <dbReference type="HAMAP-Rule" id="MF_00076"/>
    </source>
</evidence>
<organism evidence="8 9">
    <name type="scientific">Candidatus Nealsonbacteria bacterium CG23_combo_of_CG06-09_8_20_14_all_39_25</name>
    <dbReference type="NCBI Taxonomy" id="1974723"/>
    <lineage>
        <taxon>Bacteria</taxon>
        <taxon>Candidatus Nealsoniibacteriota</taxon>
    </lineage>
</organism>
<dbReference type="InterPro" id="IPR020568">
    <property type="entry name" value="Ribosomal_Su5_D2-typ_SF"/>
</dbReference>
<comment type="pathway">
    <text evidence="1 6 7">Amino-acid biosynthesis; L-histidine biosynthesis; L-histidine from 5-phospho-alpha-D-ribose 1-diphosphate: step 6/9.</text>
</comment>
<dbReference type="InterPro" id="IPR038494">
    <property type="entry name" value="IGPD_sf"/>
</dbReference>
<dbReference type="AlphaFoldDB" id="A0A2G9YS58"/>
<dbReference type="GO" id="GO:0000105">
    <property type="term" value="P:L-histidine biosynthetic process"/>
    <property type="evidence" value="ECO:0007669"/>
    <property type="project" value="UniProtKB-UniRule"/>
</dbReference>
<sequence>MLRKASLQRKTKETDIKIELNIDGKGKTDILTPTPFLNHLLDNFARHGLFDLKIRAKGDIEIDQHHTIEDIGICLGEAFKKALGDKKGINRSGYFVFPLDESLAVVAVDISGRAFLNFDCKFKKEKIGDLDSDLIKEFFWGFVRHLEATLHIRVLYGENEHHKAESIFKAFGKAMKIACSKDKRILKELPSTKGLI</sequence>
<accession>A0A2G9YS58</accession>
<dbReference type="HAMAP" id="MF_00076">
    <property type="entry name" value="HisB"/>
    <property type="match status" value="1"/>
</dbReference>
<comment type="similarity">
    <text evidence="6 7">Belongs to the imidazoleglycerol-phosphate dehydratase family.</text>
</comment>
<dbReference type="InterPro" id="IPR000807">
    <property type="entry name" value="ImidazoleglycerolP_deHydtase"/>
</dbReference>
<dbReference type="GO" id="GO:0004424">
    <property type="term" value="F:imidazoleglycerol-phosphate dehydratase activity"/>
    <property type="evidence" value="ECO:0007669"/>
    <property type="project" value="UniProtKB-UniRule"/>
</dbReference>
<dbReference type="PANTHER" id="PTHR23133:SF2">
    <property type="entry name" value="IMIDAZOLEGLYCEROL-PHOSPHATE DEHYDRATASE"/>
    <property type="match status" value="1"/>
</dbReference>
<dbReference type="NCBIfam" id="NF002114">
    <property type="entry name" value="PRK00951.2-4"/>
    <property type="match status" value="1"/>
</dbReference>
<gene>
    <name evidence="6" type="primary">hisB</name>
    <name evidence="8" type="ORF">COX38_02640</name>
</gene>
<dbReference type="NCBIfam" id="NF002111">
    <property type="entry name" value="PRK00951.2-1"/>
    <property type="match status" value="1"/>
</dbReference>
<comment type="catalytic activity">
    <reaction evidence="6 7">
        <text>D-erythro-1-(imidazol-4-yl)glycerol 3-phosphate = 3-(imidazol-4-yl)-2-oxopropyl phosphate + H2O</text>
        <dbReference type="Rhea" id="RHEA:11040"/>
        <dbReference type="ChEBI" id="CHEBI:15377"/>
        <dbReference type="ChEBI" id="CHEBI:57766"/>
        <dbReference type="ChEBI" id="CHEBI:58278"/>
        <dbReference type="EC" id="4.2.1.19"/>
    </reaction>
</comment>
<dbReference type="FunFam" id="3.30.230.40:FF:000003">
    <property type="entry name" value="Imidazoleglycerol-phosphate dehydratase HisB"/>
    <property type="match status" value="1"/>
</dbReference>
<name>A0A2G9YS58_9BACT</name>
<dbReference type="SUPFAM" id="SSF54211">
    <property type="entry name" value="Ribosomal protein S5 domain 2-like"/>
    <property type="match status" value="2"/>
</dbReference>
<keyword evidence="3 6" id="KW-0028">Amino-acid biosynthesis</keyword>
<dbReference type="PROSITE" id="PS00955">
    <property type="entry name" value="IGP_DEHYDRATASE_2"/>
    <property type="match status" value="1"/>
</dbReference>
<dbReference type="Gene3D" id="3.30.230.40">
    <property type="entry name" value="Imidazole glycerol phosphate dehydratase, domain 1"/>
    <property type="match status" value="2"/>
</dbReference>
<protein>
    <recommendedName>
        <fullName evidence="2 6">Imidazoleglycerol-phosphate dehydratase</fullName>
        <shortName evidence="6">IGPD</shortName>
        <ecNumber evidence="6 7">4.2.1.19</ecNumber>
    </recommendedName>
</protein>
<dbReference type="CDD" id="cd07914">
    <property type="entry name" value="IGPD"/>
    <property type="match status" value="1"/>
</dbReference>
<dbReference type="EC" id="4.2.1.19" evidence="6 7"/>
<keyword evidence="4 6" id="KW-0368">Histidine biosynthesis</keyword>
<dbReference type="EMBL" id="PCRN01000091">
    <property type="protein sequence ID" value="PIP22074.1"/>
    <property type="molecule type" value="Genomic_DNA"/>
</dbReference>
<dbReference type="PROSITE" id="PS00954">
    <property type="entry name" value="IGP_DEHYDRATASE_1"/>
    <property type="match status" value="1"/>
</dbReference>
<reference evidence="8 9" key="1">
    <citation type="submission" date="2017-09" db="EMBL/GenBank/DDBJ databases">
        <title>Depth-based differentiation of microbial function through sediment-hosted aquifers and enrichment of novel symbionts in the deep terrestrial subsurface.</title>
        <authorList>
            <person name="Probst A.J."/>
            <person name="Ladd B."/>
            <person name="Jarett J.K."/>
            <person name="Geller-Mcgrath D.E."/>
            <person name="Sieber C.M."/>
            <person name="Emerson J.B."/>
            <person name="Anantharaman K."/>
            <person name="Thomas B.C."/>
            <person name="Malmstrom R."/>
            <person name="Stieglmeier M."/>
            <person name="Klingl A."/>
            <person name="Woyke T."/>
            <person name="Ryan C.M."/>
            <person name="Banfield J.F."/>
        </authorList>
    </citation>
    <scope>NUCLEOTIDE SEQUENCE [LARGE SCALE GENOMIC DNA]</scope>
    <source>
        <strain evidence="8">CG23_combo_of_CG06-09_8_20_14_all_39_25</strain>
    </source>
</reference>
<evidence type="ECO:0000256" key="3">
    <source>
        <dbReference type="ARBA" id="ARBA00022605"/>
    </source>
</evidence>
<keyword evidence="5 6" id="KW-0456">Lyase</keyword>
<evidence type="ECO:0000256" key="5">
    <source>
        <dbReference type="ARBA" id="ARBA00023239"/>
    </source>
</evidence>
<dbReference type="PANTHER" id="PTHR23133">
    <property type="entry name" value="IMIDAZOLEGLYCEROL-PHOSPHATE DEHYDRATASE HIS7"/>
    <property type="match status" value="1"/>
</dbReference>
<dbReference type="UniPathway" id="UPA00031">
    <property type="reaction ID" value="UER00011"/>
</dbReference>
<dbReference type="Pfam" id="PF00475">
    <property type="entry name" value="IGPD"/>
    <property type="match status" value="1"/>
</dbReference>
<proteinExistence type="inferred from homology"/>
<evidence type="ECO:0000256" key="4">
    <source>
        <dbReference type="ARBA" id="ARBA00023102"/>
    </source>
</evidence>
<dbReference type="GO" id="GO:0005737">
    <property type="term" value="C:cytoplasm"/>
    <property type="evidence" value="ECO:0007669"/>
    <property type="project" value="UniProtKB-SubCell"/>
</dbReference>
<comment type="subcellular location">
    <subcellularLocation>
        <location evidence="6 7">Cytoplasm</location>
    </subcellularLocation>
</comment>
<evidence type="ECO:0000313" key="9">
    <source>
        <dbReference type="Proteomes" id="UP000229054"/>
    </source>
</evidence>
<evidence type="ECO:0000313" key="8">
    <source>
        <dbReference type="EMBL" id="PIP22074.1"/>
    </source>
</evidence>
<comment type="caution">
    <text evidence="8">The sequence shown here is derived from an EMBL/GenBank/DDBJ whole genome shotgun (WGS) entry which is preliminary data.</text>
</comment>
<evidence type="ECO:0000256" key="1">
    <source>
        <dbReference type="ARBA" id="ARBA00005047"/>
    </source>
</evidence>
<evidence type="ECO:0000256" key="2">
    <source>
        <dbReference type="ARBA" id="ARBA00016664"/>
    </source>
</evidence>
<dbReference type="Proteomes" id="UP000229054">
    <property type="component" value="Unassembled WGS sequence"/>
</dbReference>
<keyword evidence="6" id="KW-0963">Cytoplasm</keyword>
<dbReference type="FunFam" id="3.30.230.40:FF:000001">
    <property type="entry name" value="Imidazoleglycerol-phosphate dehydratase HisB"/>
    <property type="match status" value="1"/>
</dbReference>
<evidence type="ECO:0000256" key="7">
    <source>
        <dbReference type="RuleBase" id="RU000599"/>
    </source>
</evidence>